<sequence>MIGGIVIPVVDRIGGSTAAYSLKCRFPRETGRSQAPRRQQHLNNNSKFYLNDATHGRKQQLRDLDLANNRLQELYRREEFSRGVQRYLARTKKRSKTTGIHRRNSRYINFKSGTPTTTIDSQILDMLSDSHLVAMEKLKEQMRAHNLEWTRPVNSRLYEGAERDRGAVIARSNSNIISTCWIRRLLKVDGSWKIVEDYCRWIPMYRKTIYCEKQQPSADNFAPICFFFEPVQIVRSLPIIKTWGWARICTDILQFNLFGHLEPVGMRNFCTDIVPVGPVVHTSGVPKRATNNLQYDIRIVDSLSVSSPDHVAKEPVVHIEKNPTDSPLHFTTDDFVRPHANLTGLEHN</sequence>
<evidence type="ECO:0000313" key="1">
    <source>
        <dbReference type="EMBL" id="KZV17536.1"/>
    </source>
</evidence>
<evidence type="ECO:0000313" key="2">
    <source>
        <dbReference type="Proteomes" id="UP000250235"/>
    </source>
</evidence>
<reference evidence="1 2" key="1">
    <citation type="journal article" date="2015" name="Proc. Natl. Acad. Sci. U.S.A.">
        <title>The resurrection genome of Boea hygrometrica: A blueprint for survival of dehydration.</title>
        <authorList>
            <person name="Xiao L."/>
            <person name="Yang G."/>
            <person name="Zhang L."/>
            <person name="Yang X."/>
            <person name="Zhao S."/>
            <person name="Ji Z."/>
            <person name="Zhou Q."/>
            <person name="Hu M."/>
            <person name="Wang Y."/>
            <person name="Chen M."/>
            <person name="Xu Y."/>
            <person name="Jin H."/>
            <person name="Xiao X."/>
            <person name="Hu G."/>
            <person name="Bao F."/>
            <person name="Hu Y."/>
            <person name="Wan P."/>
            <person name="Li L."/>
            <person name="Deng X."/>
            <person name="Kuang T."/>
            <person name="Xiang C."/>
            <person name="Zhu J.K."/>
            <person name="Oliver M.J."/>
            <person name="He Y."/>
        </authorList>
    </citation>
    <scope>NUCLEOTIDE SEQUENCE [LARGE SCALE GENOMIC DNA]</scope>
    <source>
        <strain evidence="2">cv. XS01</strain>
    </source>
</reference>
<protein>
    <submittedName>
        <fullName evidence="1">Uncharacterized protein</fullName>
    </submittedName>
</protein>
<keyword evidence="2" id="KW-1185">Reference proteome</keyword>
<organism evidence="1 2">
    <name type="scientific">Dorcoceras hygrometricum</name>
    <dbReference type="NCBI Taxonomy" id="472368"/>
    <lineage>
        <taxon>Eukaryota</taxon>
        <taxon>Viridiplantae</taxon>
        <taxon>Streptophyta</taxon>
        <taxon>Embryophyta</taxon>
        <taxon>Tracheophyta</taxon>
        <taxon>Spermatophyta</taxon>
        <taxon>Magnoliopsida</taxon>
        <taxon>eudicotyledons</taxon>
        <taxon>Gunneridae</taxon>
        <taxon>Pentapetalae</taxon>
        <taxon>asterids</taxon>
        <taxon>lamiids</taxon>
        <taxon>Lamiales</taxon>
        <taxon>Gesneriaceae</taxon>
        <taxon>Didymocarpoideae</taxon>
        <taxon>Trichosporeae</taxon>
        <taxon>Loxocarpinae</taxon>
        <taxon>Dorcoceras</taxon>
    </lineage>
</organism>
<dbReference type="Proteomes" id="UP000250235">
    <property type="component" value="Unassembled WGS sequence"/>
</dbReference>
<proteinExistence type="predicted"/>
<gene>
    <name evidence="1" type="ORF">F511_19155</name>
</gene>
<dbReference type="AlphaFoldDB" id="A0A2Z7A7L2"/>
<name>A0A2Z7A7L2_9LAMI</name>
<dbReference type="EMBL" id="KV018158">
    <property type="protein sequence ID" value="KZV17536.1"/>
    <property type="molecule type" value="Genomic_DNA"/>
</dbReference>
<accession>A0A2Z7A7L2</accession>